<gene>
    <name evidence="12" type="ORF">G6O67_001184</name>
</gene>
<comment type="similarity">
    <text evidence="2">Belongs to the ferric reductase (FRE) family.</text>
</comment>
<sequence length="577" mass="64004">MGWPYDLSLSLSHDDKLLRRQTIDLYACVAHYSAFAPVLAHVLFRLARSAVRAAARDPPDGHGGYEEVPRSPLAKAHRRQLSGSLAARWRRLQWWMQDPVYLRGSHWGQRHEWILGLAWTAWLLALCVLGTGKDYLHLTKRFGAVAVSQLPIQFLLALKALNPFALAFKSSHEDVNRYHRVLGRIIYFLLVLHVLFYNYFFFVAAIWLKRFFAPVVFCGVVAAMGFNALTATSLPRVRRYSYRLFFTVHVASAILIPILIFFHAPSARIYLVEALVILFLDLGVRKTTTVTAPSVVEMIPGTNLVKVSSALPLRRLTSMNTVPGSHIYLSVPTSSRINAKAGIFDLLYNPFTVASVDEDRGSINLVARIRNGPMTLLLSQFAASSPAEDREIPLAIEGPYGTMGKNFHDLLGWGAARVLLVAGGVGATFALPVYRAIHHELPSANVQLIWAIRNAGDATWAVSSGDDRSMLDDDNVHIFLTGDMNVADGSESHLPSGGAGAVEMDALSRGSAGAASRNRRRPDLGKIVDGTFRQGLEEPVAVLVCGPAEMAREVRRHVRPWVMRGRKVWWHSESFGW</sequence>
<evidence type="ECO:0000256" key="4">
    <source>
        <dbReference type="ARBA" id="ARBA00022692"/>
    </source>
</evidence>
<dbReference type="Pfam" id="PF01794">
    <property type="entry name" value="Ferric_reduct"/>
    <property type="match status" value="1"/>
</dbReference>
<name>A0A8H4PXD3_9HYPO</name>
<feature type="transmembrane region" description="Helical" evidence="10">
    <location>
        <begin position="152"/>
        <end position="169"/>
    </location>
</feature>
<dbReference type="CDD" id="cd06186">
    <property type="entry name" value="NOX_Duox_like_FAD_NADP"/>
    <property type="match status" value="1"/>
</dbReference>
<feature type="transmembrane region" description="Helical" evidence="10">
    <location>
        <begin position="23"/>
        <end position="44"/>
    </location>
</feature>
<dbReference type="OrthoDB" id="10006946at2759"/>
<dbReference type="EMBL" id="JAAVMX010000002">
    <property type="protein sequence ID" value="KAF4511993.1"/>
    <property type="molecule type" value="Genomic_DNA"/>
</dbReference>
<evidence type="ECO:0000313" key="13">
    <source>
        <dbReference type="Proteomes" id="UP000557566"/>
    </source>
</evidence>
<dbReference type="InterPro" id="IPR013121">
    <property type="entry name" value="Fe_red_NAD-bd_6"/>
</dbReference>
<feature type="transmembrane region" description="Helical" evidence="10">
    <location>
        <begin position="211"/>
        <end position="230"/>
    </location>
</feature>
<dbReference type="InterPro" id="IPR039261">
    <property type="entry name" value="FNR_nucleotide-bd"/>
</dbReference>
<dbReference type="GO" id="GO:0006826">
    <property type="term" value="P:iron ion transport"/>
    <property type="evidence" value="ECO:0007669"/>
    <property type="project" value="TreeGrafter"/>
</dbReference>
<dbReference type="Proteomes" id="UP000557566">
    <property type="component" value="Unassembled WGS sequence"/>
</dbReference>
<dbReference type="Pfam" id="PF08030">
    <property type="entry name" value="NAD_binding_6"/>
    <property type="match status" value="1"/>
</dbReference>
<dbReference type="InterPro" id="IPR017927">
    <property type="entry name" value="FAD-bd_FR_type"/>
</dbReference>
<accession>A0A8H4PXD3</accession>
<dbReference type="GO" id="GO:0005886">
    <property type="term" value="C:plasma membrane"/>
    <property type="evidence" value="ECO:0007669"/>
    <property type="project" value="TreeGrafter"/>
</dbReference>
<dbReference type="GO" id="GO:0000293">
    <property type="term" value="F:ferric-chelate reductase activity"/>
    <property type="evidence" value="ECO:0007669"/>
    <property type="project" value="UniProtKB-ARBA"/>
</dbReference>
<evidence type="ECO:0000313" key="12">
    <source>
        <dbReference type="EMBL" id="KAF4511993.1"/>
    </source>
</evidence>
<dbReference type="InterPro" id="IPR051410">
    <property type="entry name" value="Ferric/Cupric_Reductase"/>
</dbReference>
<keyword evidence="6 10" id="KW-1133">Transmembrane helix</keyword>
<feature type="transmembrane region" description="Helical" evidence="10">
    <location>
        <begin position="242"/>
        <end position="261"/>
    </location>
</feature>
<evidence type="ECO:0000256" key="2">
    <source>
        <dbReference type="ARBA" id="ARBA00006278"/>
    </source>
</evidence>
<keyword evidence="4 10" id="KW-0812">Transmembrane</keyword>
<feature type="transmembrane region" description="Helical" evidence="10">
    <location>
        <begin position="113"/>
        <end position="132"/>
    </location>
</feature>
<feature type="transmembrane region" description="Helical" evidence="10">
    <location>
        <begin position="181"/>
        <end position="205"/>
    </location>
</feature>
<dbReference type="InterPro" id="IPR013130">
    <property type="entry name" value="Fe3_Rdtase_TM_dom"/>
</dbReference>
<keyword evidence="13" id="KW-1185">Reference proteome</keyword>
<dbReference type="PANTHER" id="PTHR32361">
    <property type="entry name" value="FERRIC/CUPRIC REDUCTASE TRANSMEMBRANE COMPONENT"/>
    <property type="match status" value="1"/>
</dbReference>
<comment type="subcellular location">
    <subcellularLocation>
        <location evidence="1">Membrane</location>
        <topology evidence="1">Multi-pass membrane protein</topology>
    </subcellularLocation>
</comment>
<evidence type="ECO:0000256" key="10">
    <source>
        <dbReference type="SAM" id="Phobius"/>
    </source>
</evidence>
<dbReference type="SUPFAM" id="SSF52343">
    <property type="entry name" value="Ferredoxin reductase-like, C-terminal NADP-linked domain"/>
    <property type="match status" value="1"/>
</dbReference>
<dbReference type="GO" id="GO:0015677">
    <property type="term" value="P:copper ion import"/>
    <property type="evidence" value="ECO:0007669"/>
    <property type="project" value="TreeGrafter"/>
</dbReference>
<dbReference type="InterPro" id="IPR013112">
    <property type="entry name" value="FAD-bd_8"/>
</dbReference>
<proteinExistence type="inferred from homology"/>
<dbReference type="AlphaFoldDB" id="A0A8H4PXD3"/>
<keyword evidence="9 10" id="KW-0472">Membrane</keyword>
<evidence type="ECO:0000256" key="9">
    <source>
        <dbReference type="ARBA" id="ARBA00023136"/>
    </source>
</evidence>
<dbReference type="PANTHER" id="PTHR32361:SF28">
    <property type="entry name" value="FRP1P"/>
    <property type="match status" value="1"/>
</dbReference>
<dbReference type="SFLD" id="SFLDG01168">
    <property type="entry name" value="Ferric_reductase_subgroup_(FRE"/>
    <property type="match status" value="1"/>
</dbReference>
<dbReference type="GO" id="GO:0006879">
    <property type="term" value="P:intracellular iron ion homeostasis"/>
    <property type="evidence" value="ECO:0007669"/>
    <property type="project" value="TreeGrafter"/>
</dbReference>
<keyword evidence="5" id="KW-0249">Electron transport</keyword>
<feature type="domain" description="FAD-binding FR-type" evidence="11">
    <location>
        <begin position="277"/>
        <end position="406"/>
    </location>
</feature>
<evidence type="ECO:0000256" key="3">
    <source>
        <dbReference type="ARBA" id="ARBA00022448"/>
    </source>
</evidence>
<organism evidence="12 13">
    <name type="scientific">Ophiocordyceps sinensis</name>
    <dbReference type="NCBI Taxonomy" id="72228"/>
    <lineage>
        <taxon>Eukaryota</taxon>
        <taxon>Fungi</taxon>
        <taxon>Dikarya</taxon>
        <taxon>Ascomycota</taxon>
        <taxon>Pezizomycotina</taxon>
        <taxon>Sordariomycetes</taxon>
        <taxon>Hypocreomycetidae</taxon>
        <taxon>Hypocreales</taxon>
        <taxon>Ophiocordycipitaceae</taxon>
        <taxon>Ophiocordyceps</taxon>
    </lineage>
</organism>
<evidence type="ECO:0000256" key="1">
    <source>
        <dbReference type="ARBA" id="ARBA00004141"/>
    </source>
</evidence>
<dbReference type="SFLD" id="SFLDS00052">
    <property type="entry name" value="Ferric_Reductase_Domain"/>
    <property type="match status" value="1"/>
</dbReference>
<evidence type="ECO:0000256" key="5">
    <source>
        <dbReference type="ARBA" id="ARBA00022982"/>
    </source>
</evidence>
<evidence type="ECO:0000256" key="8">
    <source>
        <dbReference type="ARBA" id="ARBA00023065"/>
    </source>
</evidence>
<keyword evidence="3" id="KW-0813">Transport</keyword>
<comment type="caution">
    <text evidence="12">The sequence shown here is derived from an EMBL/GenBank/DDBJ whole genome shotgun (WGS) entry which is preliminary data.</text>
</comment>
<reference evidence="12 13" key="1">
    <citation type="journal article" date="2020" name="Genome Biol. Evol.">
        <title>A new high-quality draft genome assembly of the Chinese cordyceps Ophiocordyceps sinensis.</title>
        <authorList>
            <person name="Shu R."/>
            <person name="Zhang J."/>
            <person name="Meng Q."/>
            <person name="Zhang H."/>
            <person name="Zhou G."/>
            <person name="Li M."/>
            <person name="Wu P."/>
            <person name="Zhao Y."/>
            <person name="Chen C."/>
            <person name="Qin Q."/>
        </authorList>
    </citation>
    <scope>NUCLEOTIDE SEQUENCE [LARGE SCALE GENOMIC DNA]</scope>
    <source>
        <strain evidence="12 13">IOZ07</strain>
    </source>
</reference>
<dbReference type="Gene3D" id="3.40.50.80">
    <property type="entry name" value="Nucleotide-binding domain of ferredoxin-NADP reductase (FNR) module"/>
    <property type="match status" value="1"/>
</dbReference>
<keyword evidence="8" id="KW-0406">Ion transport</keyword>
<evidence type="ECO:0000259" key="11">
    <source>
        <dbReference type="PROSITE" id="PS51384"/>
    </source>
</evidence>
<dbReference type="PROSITE" id="PS51384">
    <property type="entry name" value="FAD_FR"/>
    <property type="match status" value="1"/>
</dbReference>
<keyword evidence="7" id="KW-0560">Oxidoreductase</keyword>
<evidence type="ECO:0000256" key="7">
    <source>
        <dbReference type="ARBA" id="ARBA00023002"/>
    </source>
</evidence>
<protein>
    <recommendedName>
        <fullName evidence="11">FAD-binding FR-type domain-containing protein</fullName>
    </recommendedName>
</protein>
<dbReference type="Pfam" id="PF08022">
    <property type="entry name" value="FAD_binding_8"/>
    <property type="match status" value="1"/>
</dbReference>
<evidence type="ECO:0000256" key="6">
    <source>
        <dbReference type="ARBA" id="ARBA00022989"/>
    </source>
</evidence>